<protein>
    <submittedName>
        <fullName evidence="1">Uncharacterized protein</fullName>
    </submittedName>
</protein>
<dbReference type="EMBL" id="CP025706">
    <property type="protein sequence ID" value="AXB06992.1"/>
    <property type="molecule type" value="Genomic_DNA"/>
</dbReference>
<dbReference type="RefSeq" id="WP_022579738.1">
    <property type="nucleotide sequence ID" value="NZ_CP025705.1"/>
</dbReference>
<dbReference type="AlphaFoldDB" id="A0A3S5WXC8"/>
<sequence length="76" mass="8644">MTKLHHENRTEPFFITVEVEAELIAAGYQFEPPSHFATMRLPEVLAGLTDAELATWPSELSKGEVERRQRSAFKAE</sequence>
<reference evidence="1" key="1">
    <citation type="journal article" date="2019" name="J Environ">
        <title>Genetic characterization and potential molecular dissemination mechanism of tet (31) gene in Aeromonas caviae from an oxytetracycline wastewater treatment system.</title>
        <authorList>
            <person name="Shi Y."/>
            <person name="Tian Z."/>
            <person name="Leclercq S.O."/>
            <person name="Zhang H."/>
            <person name="Yang M."/>
            <person name="Zhang Y."/>
        </authorList>
    </citation>
    <scope>NUCLEOTIDE SEQUENCE</scope>
    <source>
        <strain evidence="1">T25-39</strain>
    </source>
</reference>
<gene>
    <name evidence="1" type="ORF">C1C91_20370</name>
</gene>
<accession>A0A3S5WXC8</accession>
<dbReference type="Proteomes" id="UP000266778">
    <property type="component" value="Chromosome"/>
</dbReference>
<name>A0A3S5WXC8_AERCA</name>
<evidence type="ECO:0000313" key="2">
    <source>
        <dbReference type="Proteomes" id="UP000266778"/>
    </source>
</evidence>
<evidence type="ECO:0000313" key="1">
    <source>
        <dbReference type="EMBL" id="AXB06992.1"/>
    </source>
</evidence>
<proteinExistence type="predicted"/>
<organism evidence="1 2">
    <name type="scientific">Aeromonas caviae</name>
    <name type="common">Aeromonas punctata</name>
    <dbReference type="NCBI Taxonomy" id="648"/>
    <lineage>
        <taxon>Bacteria</taxon>
        <taxon>Pseudomonadati</taxon>
        <taxon>Pseudomonadota</taxon>
        <taxon>Gammaproteobacteria</taxon>
        <taxon>Aeromonadales</taxon>
        <taxon>Aeromonadaceae</taxon>
        <taxon>Aeromonas</taxon>
    </lineage>
</organism>